<dbReference type="PANTHER" id="PTHR36649:SF28">
    <property type="entry name" value="UBIQUITIN-LIKE DOMAIN-CONTAINING PROTEIN"/>
    <property type="match status" value="1"/>
</dbReference>
<sequence>TTSSVHNVVTVLQDVEEWMKPTIANAKKFRALTGKPLVKALTDKELAKIEQDSKEQMVQEIDIIIGVEMKQEQIPPEYIVSDFCKLFDLKPDQFQIKSLKKGSLIVDGTIKFEKDVNPMTVRMFSDKLAESKLNELRKNIEIFLLMCNPPKPYHNTNINKTYALRGEVLFNSDWDRIYSPKHTYWNGALNDKRDRGKHSYFCPVGWKRCSLRVTGAENGDDFYNSFKGWHIAYHGTKFEYALSILLSGLATGIVNVHGKGVYASPSIIYVAHPRYSSIKEIEPENRSYFSKTGNANYAQFALELRIHPSCISKIGCETLKFSRNSRRNAKIDPNFKNGELEWLLTGSDFFDFDSPDRKVVCSGIMIRTTDKHPALLKDSAWWWNVICQEWCTPELNAKRNRETANCVLDKYNKREYTKLLFVSKEKQTIKIQKKLFIRVCHRNISRSIFPLSFLFFALLLKRSFEKNTCSNNKNLSKATNLYTQINLPIKVTYFK</sequence>
<dbReference type="Proteomes" id="UP000023152">
    <property type="component" value="Unassembled WGS sequence"/>
</dbReference>
<dbReference type="OrthoDB" id="10047395at2759"/>
<dbReference type="EMBL" id="ASPP01023172">
    <property type="protein sequence ID" value="ETO10745.1"/>
    <property type="molecule type" value="Genomic_DNA"/>
</dbReference>
<protein>
    <recommendedName>
        <fullName evidence="3">PARP catalytic domain-containing protein</fullName>
    </recommendedName>
</protein>
<evidence type="ECO:0000313" key="1">
    <source>
        <dbReference type="EMBL" id="ETO10745.1"/>
    </source>
</evidence>
<gene>
    <name evidence="1" type="ORF">RFI_26632</name>
</gene>
<organism evidence="1 2">
    <name type="scientific">Reticulomyxa filosa</name>
    <dbReference type="NCBI Taxonomy" id="46433"/>
    <lineage>
        <taxon>Eukaryota</taxon>
        <taxon>Sar</taxon>
        <taxon>Rhizaria</taxon>
        <taxon>Retaria</taxon>
        <taxon>Foraminifera</taxon>
        <taxon>Monothalamids</taxon>
        <taxon>Reticulomyxidae</taxon>
        <taxon>Reticulomyxa</taxon>
    </lineage>
</organism>
<reference evidence="1 2" key="1">
    <citation type="journal article" date="2013" name="Curr. Biol.">
        <title>The Genome of the Foraminiferan Reticulomyxa filosa.</title>
        <authorList>
            <person name="Glockner G."/>
            <person name="Hulsmann N."/>
            <person name="Schleicher M."/>
            <person name="Noegel A.A."/>
            <person name="Eichinger L."/>
            <person name="Gallinger C."/>
            <person name="Pawlowski J."/>
            <person name="Sierra R."/>
            <person name="Euteneuer U."/>
            <person name="Pillet L."/>
            <person name="Moustafa A."/>
            <person name="Platzer M."/>
            <person name="Groth M."/>
            <person name="Szafranski K."/>
            <person name="Schliwa M."/>
        </authorList>
    </citation>
    <scope>NUCLEOTIDE SEQUENCE [LARGE SCALE GENOMIC DNA]</scope>
</reference>
<evidence type="ECO:0000313" key="2">
    <source>
        <dbReference type="Proteomes" id="UP000023152"/>
    </source>
</evidence>
<evidence type="ECO:0008006" key="3">
    <source>
        <dbReference type="Google" id="ProtNLM"/>
    </source>
</evidence>
<dbReference type="AlphaFoldDB" id="X6MCI2"/>
<accession>X6MCI2</accession>
<comment type="caution">
    <text evidence="1">The sequence shown here is derived from an EMBL/GenBank/DDBJ whole genome shotgun (WGS) entry which is preliminary data.</text>
</comment>
<keyword evidence="2" id="KW-1185">Reference proteome</keyword>
<name>X6MCI2_RETFI</name>
<feature type="non-terminal residue" evidence="1">
    <location>
        <position position="1"/>
    </location>
</feature>
<proteinExistence type="predicted"/>
<dbReference type="PANTHER" id="PTHR36649">
    <property type="entry name" value="UBIQUITIN-LIKE DOMAIN-CONTAINING PROTEIN"/>
    <property type="match status" value="1"/>
</dbReference>